<comment type="caution">
    <text evidence="1">The sequence shown here is derived from an EMBL/GenBank/DDBJ whole genome shotgun (WGS) entry which is preliminary data.</text>
</comment>
<accession>A0A0D1M2F7</accession>
<sequence length="63" mass="6667">MAPDKGVRIIDGVIHIDHAAIEAGLRALAARWQVTVEEALGIVLRNALAERGLEMPGQPTVVG</sequence>
<gene>
    <name evidence="1" type="ORF">SR41_16370</name>
</gene>
<name>A0A0D1M2F7_9SPHN</name>
<dbReference type="Proteomes" id="UP000033203">
    <property type="component" value="Unassembled WGS sequence"/>
</dbReference>
<proteinExistence type="predicted"/>
<evidence type="ECO:0000313" key="2">
    <source>
        <dbReference type="Proteomes" id="UP000033203"/>
    </source>
</evidence>
<evidence type="ECO:0000313" key="1">
    <source>
        <dbReference type="EMBL" id="KIU26130.1"/>
    </source>
</evidence>
<protein>
    <submittedName>
        <fullName evidence="1">Uncharacterized protein</fullName>
    </submittedName>
</protein>
<reference evidence="1 2" key="1">
    <citation type="submission" date="2015-01" db="EMBL/GenBank/DDBJ databases">
        <title>Genome of Sphingomonas taxi strain 30a.</title>
        <authorList>
            <person name="Eevers N."/>
            <person name="Van Hamme J."/>
            <person name="Bottos E."/>
            <person name="Weyens N."/>
            <person name="Vangronsveld J."/>
        </authorList>
    </citation>
    <scope>NUCLEOTIDE SEQUENCE [LARGE SCALE GENOMIC DNA]</scope>
    <source>
        <strain evidence="1 2">30a</strain>
    </source>
</reference>
<dbReference type="PATRIC" id="fig|1549858.7.peg.1601"/>
<dbReference type="AlphaFoldDB" id="A0A0D1M2F7"/>
<dbReference type="EMBL" id="JXTP01000088">
    <property type="protein sequence ID" value="KIU26130.1"/>
    <property type="molecule type" value="Genomic_DNA"/>
</dbReference>
<organism evidence="1 2">
    <name type="scientific">Sphingomonas melonis</name>
    <dbReference type="NCBI Taxonomy" id="152682"/>
    <lineage>
        <taxon>Bacteria</taxon>
        <taxon>Pseudomonadati</taxon>
        <taxon>Pseudomonadota</taxon>
        <taxon>Alphaproteobacteria</taxon>
        <taxon>Sphingomonadales</taxon>
        <taxon>Sphingomonadaceae</taxon>
        <taxon>Sphingomonas</taxon>
    </lineage>
</organism>